<evidence type="ECO:0000256" key="1">
    <source>
        <dbReference type="ARBA" id="ARBA00022664"/>
    </source>
</evidence>
<accession>A0AA36G5E3</accession>
<feature type="non-terminal residue" evidence="5">
    <location>
        <position position="411"/>
    </location>
</feature>
<gene>
    <name evidence="5" type="ORF">MSPICULIGERA_LOCUS17064</name>
</gene>
<evidence type="ECO:0000313" key="6">
    <source>
        <dbReference type="Proteomes" id="UP001177023"/>
    </source>
</evidence>
<dbReference type="SMART" id="SM01141">
    <property type="entry name" value="DRY_EERY"/>
    <property type="match status" value="1"/>
</dbReference>
<dbReference type="InterPro" id="IPR040397">
    <property type="entry name" value="SWAP"/>
</dbReference>
<protein>
    <recommendedName>
        <fullName evidence="4">Suppressor of white apricot N-terminal domain-containing protein</fullName>
    </recommendedName>
</protein>
<evidence type="ECO:0000256" key="2">
    <source>
        <dbReference type="ARBA" id="ARBA00023187"/>
    </source>
</evidence>
<comment type="caution">
    <text evidence="5">The sequence shown here is derived from an EMBL/GenBank/DDBJ whole genome shotgun (WGS) entry which is preliminary data.</text>
</comment>
<dbReference type="PANTHER" id="PTHR13161">
    <property type="entry name" value="SPLICING FACTOR SUPPRESSOR OF WHITE APRICOT"/>
    <property type="match status" value="1"/>
</dbReference>
<evidence type="ECO:0000256" key="3">
    <source>
        <dbReference type="SAM" id="MobiDB-lite"/>
    </source>
</evidence>
<sequence length="411" mass="48324">MSIWLEARRNERQIRRMQIDGNRRAEKRKTFYDSIRKDPAQFMQIHGRAYKIHTDKAIARAAEEKNIMRPWTVDRSIMIDRFDVRANLDYFTEAKRTKLEEESTEEKEEIVCDFERFRIPIINTCRHVDETTYLQKIAQAEYWTERETKAMNIQKEERERKKQISETKASYHFNYGDSEVVPGKDTNDEGNHDDEPEQDFQAMEDLDADFDVERLDAESIRRANKCGEAYGIKRSLFVNMLQADQLAARNAAELRSIERQKLALTGRESKHERIALRKRKHQLLGGKNLKEDAATTSLLSFVQAKDQEDERAKQLLAKVEETSSSSSEDESRPIFISSFGNVDIKFEEDEPLKKYVQGPELPSEQFRKILEMRHREDSPEILPSEERQASSSRAPRARSKSQERQGRRWKR</sequence>
<evidence type="ECO:0000313" key="5">
    <source>
        <dbReference type="EMBL" id="CAJ0578823.1"/>
    </source>
</evidence>
<dbReference type="GO" id="GO:0006397">
    <property type="term" value="P:mRNA processing"/>
    <property type="evidence" value="ECO:0007669"/>
    <property type="project" value="UniProtKB-KW"/>
</dbReference>
<dbReference type="Pfam" id="PF09750">
    <property type="entry name" value="DRY_EERY"/>
    <property type="match status" value="1"/>
</dbReference>
<dbReference type="PANTHER" id="PTHR13161:SF4">
    <property type="entry name" value="CLK4-ASSOCIATING SERINE_ARGININE RICH PROTEIN"/>
    <property type="match status" value="1"/>
</dbReference>
<feature type="region of interest" description="Disordered" evidence="3">
    <location>
        <begin position="175"/>
        <end position="197"/>
    </location>
</feature>
<feature type="compositionally biased region" description="Basic and acidic residues" evidence="3">
    <location>
        <begin position="365"/>
        <end position="388"/>
    </location>
</feature>
<feature type="compositionally biased region" description="Basic and acidic residues" evidence="3">
    <location>
        <begin position="400"/>
        <end position="411"/>
    </location>
</feature>
<feature type="region of interest" description="Disordered" evidence="3">
    <location>
        <begin position="353"/>
        <end position="411"/>
    </location>
</feature>
<proteinExistence type="predicted"/>
<dbReference type="InterPro" id="IPR019147">
    <property type="entry name" value="SWAP_N_domain"/>
</dbReference>
<name>A0AA36G5E3_9BILA</name>
<evidence type="ECO:0000259" key="4">
    <source>
        <dbReference type="SMART" id="SM01141"/>
    </source>
</evidence>
<dbReference type="Proteomes" id="UP001177023">
    <property type="component" value="Unassembled WGS sequence"/>
</dbReference>
<keyword evidence="6" id="KW-1185">Reference proteome</keyword>
<reference evidence="5" key="1">
    <citation type="submission" date="2023-06" db="EMBL/GenBank/DDBJ databases">
        <authorList>
            <person name="Delattre M."/>
        </authorList>
    </citation>
    <scope>NUCLEOTIDE SEQUENCE</scope>
    <source>
        <strain evidence="5">AF72</strain>
    </source>
</reference>
<dbReference type="AlphaFoldDB" id="A0AA36G5E3"/>
<feature type="domain" description="Suppressor of white apricot N-terminal" evidence="4">
    <location>
        <begin position="41"/>
        <end position="179"/>
    </location>
</feature>
<keyword evidence="2" id="KW-0508">mRNA splicing</keyword>
<dbReference type="GO" id="GO:0008380">
    <property type="term" value="P:RNA splicing"/>
    <property type="evidence" value="ECO:0007669"/>
    <property type="project" value="UniProtKB-KW"/>
</dbReference>
<dbReference type="EMBL" id="CATQJA010002654">
    <property type="protein sequence ID" value="CAJ0578823.1"/>
    <property type="molecule type" value="Genomic_DNA"/>
</dbReference>
<organism evidence="5 6">
    <name type="scientific">Mesorhabditis spiculigera</name>
    <dbReference type="NCBI Taxonomy" id="96644"/>
    <lineage>
        <taxon>Eukaryota</taxon>
        <taxon>Metazoa</taxon>
        <taxon>Ecdysozoa</taxon>
        <taxon>Nematoda</taxon>
        <taxon>Chromadorea</taxon>
        <taxon>Rhabditida</taxon>
        <taxon>Rhabditina</taxon>
        <taxon>Rhabditomorpha</taxon>
        <taxon>Rhabditoidea</taxon>
        <taxon>Rhabditidae</taxon>
        <taxon>Mesorhabditinae</taxon>
        <taxon>Mesorhabditis</taxon>
    </lineage>
</organism>
<keyword evidence="1" id="KW-0507">mRNA processing</keyword>